<dbReference type="KEGG" id="gtr:GLOTRDRAFT_82616"/>
<dbReference type="Proteomes" id="UP000030669">
    <property type="component" value="Unassembled WGS sequence"/>
</dbReference>
<evidence type="ECO:0000256" key="1">
    <source>
        <dbReference type="SAM" id="MobiDB-lite"/>
    </source>
</evidence>
<keyword evidence="3" id="KW-1185">Reference proteome</keyword>
<dbReference type="HOGENOM" id="CLU_006784_1_1_1"/>
<dbReference type="EMBL" id="KB469533">
    <property type="protein sequence ID" value="EPQ49877.1"/>
    <property type="molecule type" value="Genomic_DNA"/>
</dbReference>
<reference evidence="2 3" key="1">
    <citation type="journal article" date="2012" name="Science">
        <title>The Paleozoic origin of enzymatic lignin decomposition reconstructed from 31 fungal genomes.</title>
        <authorList>
            <person name="Floudas D."/>
            <person name="Binder M."/>
            <person name="Riley R."/>
            <person name="Barry K."/>
            <person name="Blanchette R.A."/>
            <person name="Henrissat B."/>
            <person name="Martinez A.T."/>
            <person name="Otillar R."/>
            <person name="Spatafora J.W."/>
            <person name="Yadav J.S."/>
            <person name="Aerts A."/>
            <person name="Benoit I."/>
            <person name="Boyd A."/>
            <person name="Carlson A."/>
            <person name="Copeland A."/>
            <person name="Coutinho P.M."/>
            <person name="de Vries R.P."/>
            <person name="Ferreira P."/>
            <person name="Findley K."/>
            <person name="Foster B."/>
            <person name="Gaskell J."/>
            <person name="Glotzer D."/>
            <person name="Gorecki P."/>
            <person name="Heitman J."/>
            <person name="Hesse C."/>
            <person name="Hori C."/>
            <person name="Igarashi K."/>
            <person name="Jurgens J.A."/>
            <person name="Kallen N."/>
            <person name="Kersten P."/>
            <person name="Kohler A."/>
            <person name="Kuees U."/>
            <person name="Kumar T.K.A."/>
            <person name="Kuo A."/>
            <person name="LaButti K."/>
            <person name="Larrondo L.F."/>
            <person name="Lindquist E."/>
            <person name="Ling A."/>
            <person name="Lombard V."/>
            <person name="Lucas S."/>
            <person name="Lundell T."/>
            <person name="Martin R."/>
            <person name="McLaughlin D.J."/>
            <person name="Morgenstern I."/>
            <person name="Morin E."/>
            <person name="Murat C."/>
            <person name="Nagy L.G."/>
            <person name="Nolan M."/>
            <person name="Ohm R.A."/>
            <person name="Patyshakuliyeva A."/>
            <person name="Rokas A."/>
            <person name="Ruiz-Duenas F.J."/>
            <person name="Sabat G."/>
            <person name="Salamov A."/>
            <person name="Samejima M."/>
            <person name="Schmutz J."/>
            <person name="Slot J.C."/>
            <person name="St John F."/>
            <person name="Stenlid J."/>
            <person name="Sun H."/>
            <person name="Sun S."/>
            <person name="Syed K."/>
            <person name="Tsang A."/>
            <person name="Wiebenga A."/>
            <person name="Young D."/>
            <person name="Pisabarro A."/>
            <person name="Eastwood D.C."/>
            <person name="Martin F."/>
            <person name="Cullen D."/>
            <person name="Grigoriev I.V."/>
            <person name="Hibbett D.S."/>
        </authorList>
    </citation>
    <scope>NUCLEOTIDE SEQUENCE [LARGE SCALE GENOMIC DNA]</scope>
    <source>
        <strain evidence="2 3">ATCC 11539</strain>
    </source>
</reference>
<dbReference type="OMA" id="ERICTEQ"/>
<name>S7PR65_GLOTA</name>
<dbReference type="OrthoDB" id="3248986at2759"/>
<feature type="compositionally biased region" description="Pro residues" evidence="1">
    <location>
        <begin position="19"/>
        <end position="40"/>
    </location>
</feature>
<evidence type="ECO:0008006" key="4">
    <source>
        <dbReference type="Google" id="ProtNLM"/>
    </source>
</evidence>
<evidence type="ECO:0000313" key="3">
    <source>
        <dbReference type="Proteomes" id="UP000030669"/>
    </source>
</evidence>
<dbReference type="eggNOG" id="ENOG502S0SA">
    <property type="taxonomic scope" value="Eukaryota"/>
</dbReference>
<gene>
    <name evidence="2" type="ORF">GLOTRDRAFT_82616</name>
</gene>
<dbReference type="AlphaFoldDB" id="S7PR65"/>
<feature type="non-terminal residue" evidence="2">
    <location>
        <position position="749"/>
    </location>
</feature>
<protein>
    <recommendedName>
        <fullName evidence="4">Transposase family Tnp2 protein</fullName>
    </recommendedName>
</protein>
<sequence>MPSVEPATRSPSPNTHQAPTPPFQPSPPPFQPSPSASPEPPDIRYPIFRPVVFPDTPTPGSDQEEADQPASVAAAFLEEPSVRLAYLEACLANIFGNATIEQATNQLNGTLNALSIAGVLPLVPRPVRTLVSAKRRLGLDADQYITQYALCTVCWKHYTPAEVLELPSTHCILEDCHGDVFETYKDSKGKTKRRALKIMPHTSIIGTLRRFFRRPGFAQMIRDSRNDILDKNDDENFIMRDISDGSIWHLSRTQLSRELGDNGRVRDVPMDGGGRKLTSHRFGLHLTMNADWFGMLERPHSTGPIYYCINDLPIQERFVQRNMLCACIMPGPKEPTAQQLNHCMEPSTKEIAELKKGVKMDIFGEEPQDVFADETLDDCDTPGARKMCGLASHTHRMQPCPWCHAKSTDINKLEGYEPDSFVKKDDSELLRQSFISKDAHPLRQTQILDDYGIRWCVKSLLPEWLPTRKCALDFMHNIFLGIIGHLFVKALFAGYMFSAAGGAHSSKQRFEDLVNSVQWPSHVTRLPKNLGENQSLKKADEWRRLLHITPVLLWWAWKDGADEIPNSEPPLPSNTKSKPTHSRNRRSLYSAILKLCAAVRILASRTISMAQARSGQEFLAQYCKQLLRLRVPLVINHHLSMHFAEMIKLFGPVYGWWLFAFERLNGMFEKVNHNGHDGGRMELTLMRSWVQTQLLYELLISLPPSAHDLERQLLDRYIVSEARSRGSMMTQIAIARSKTAIQNVQLPRQ</sequence>
<evidence type="ECO:0000313" key="2">
    <source>
        <dbReference type="EMBL" id="EPQ49877.1"/>
    </source>
</evidence>
<feature type="region of interest" description="Disordered" evidence="1">
    <location>
        <begin position="1"/>
        <end position="70"/>
    </location>
</feature>
<dbReference type="PANTHER" id="PTHR46579">
    <property type="entry name" value="F5/8 TYPE C DOMAIN-CONTAINING PROTEIN-RELATED"/>
    <property type="match status" value="1"/>
</dbReference>
<dbReference type="PANTHER" id="PTHR46579:SF1">
    <property type="entry name" value="F5_8 TYPE C DOMAIN-CONTAINING PROTEIN"/>
    <property type="match status" value="1"/>
</dbReference>
<accession>S7PR65</accession>
<dbReference type="GeneID" id="19309188"/>
<proteinExistence type="predicted"/>
<organism evidence="2 3">
    <name type="scientific">Gloeophyllum trabeum (strain ATCC 11539 / FP-39264 / Madison 617)</name>
    <name type="common">Brown rot fungus</name>
    <dbReference type="NCBI Taxonomy" id="670483"/>
    <lineage>
        <taxon>Eukaryota</taxon>
        <taxon>Fungi</taxon>
        <taxon>Dikarya</taxon>
        <taxon>Basidiomycota</taxon>
        <taxon>Agaricomycotina</taxon>
        <taxon>Agaricomycetes</taxon>
        <taxon>Gloeophyllales</taxon>
        <taxon>Gloeophyllaceae</taxon>
        <taxon>Gloeophyllum</taxon>
    </lineage>
</organism>
<dbReference type="RefSeq" id="XP_007871667.1">
    <property type="nucleotide sequence ID" value="XM_007873476.1"/>
</dbReference>